<dbReference type="PIRSF" id="PIRSF019543">
    <property type="entry name" value="Clavaminate_syn"/>
    <property type="match status" value="1"/>
</dbReference>
<dbReference type="RefSeq" id="WP_222981061.1">
    <property type="nucleotide sequence ID" value="NZ_JAINVZ010000023.1"/>
</dbReference>
<dbReference type="SUPFAM" id="SSF51197">
    <property type="entry name" value="Clavaminate synthase-like"/>
    <property type="match status" value="1"/>
</dbReference>
<dbReference type="Proteomes" id="UP001198565">
    <property type="component" value="Unassembled WGS sequence"/>
</dbReference>
<name>A0ABS7QYP6_9ACTN</name>
<gene>
    <name evidence="6" type="ORF">K7472_26365</name>
</gene>
<keyword evidence="4" id="KW-0408">Iron</keyword>
<dbReference type="InterPro" id="IPR014503">
    <property type="entry name" value="Clavaminate_syn-like"/>
</dbReference>
<organism evidence="6 7">
    <name type="scientific">Streptantibioticus parmotrematis</name>
    <dbReference type="NCBI Taxonomy" id="2873249"/>
    <lineage>
        <taxon>Bacteria</taxon>
        <taxon>Bacillati</taxon>
        <taxon>Actinomycetota</taxon>
        <taxon>Actinomycetes</taxon>
        <taxon>Kitasatosporales</taxon>
        <taxon>Streptomycetaceae</taxon>
        <taxon>Streptantibioticus</taxon>
    </lineage>
</organism>
<evidence type="ECO:0000256" key="1">
    <source>
        <dbReference type="ARBA" id="ARBA00008425"/>
    </source>
</evidence>
<accession>A0ABS7QYP6</accession>
<evidence type="ECO:0000256" key="4">
    <source>
        <dbReference type="ARBA" id="ARBA00023004"/>
    </source>
</evidence>
<keyword evidence="6" id="KW-0223">Dioxygenase</keyword>
<evidence type="ECO:0000259" key="5">
    <source>
        <dbReference type="Pfam" id="PF02668"/>
    </source>
</evidence>
<keyword evidence="2" id="KW-0479">Metal-binding</keyword>
<feature type="domain" description="TauD/TfdA-like" evidence="5">
    <location>
        <begin position="283"/>
        <end position="316"/>
    </location>
</feature>
<protein>
    <submittedName>
        <fullName evidence="6">TauD/TfdA family dioxygenase</fullName>
    </submittedName>
</protein>
<keyword evidence="7" id="KW-1185">Reference proteome</keyword>
<dbReference type="EMBL" id="JAINVZ010000023">
    <property type="protein sequence ID" value="MBY8888337.1"/>
    <property type="molecule type" value="Genomic_DNA"/>
</dbReference>
<evidence type="ECO:0000256" key="2">
    <source>
        <dbReference type="ARBA" id="ARBA00022723"/>
    </source>
</evidence>
<dbReference type="InterPro" id="IPR003819">
    <property type="entry name" value="TauD/TfdA-like"/>
</dbReference>
<keyword evidence="3" id="KW-0560">Oxidoreductase</keyword>
<comment type="caution">
    <text evidence="6">The sequence shown here is derived from an EMBL/GenBank/DDBJ whole genome shotgun (WGS) entry which is preliminary data.</text>
</comment>
<evidence type="ECO:0000256" key="3">
    <source>
        <dbReference type="ARBA" id="ARBA00023002"/>
    </source>
</evidence>
<dbReference type="Pfam" id="PF02668">
    <property type="entry name" value="TauD"/>
    <property type="match status" value="1"/>
</dbReference>
<dbReference type="GO" id="GO:0051213">
    <property type="term" value="F:dioxygenase activity"/>
    <property type="evidence" value="ECO:0007669"/>
    <property type="project" value="UniProtKB-KW"/>
</dbReference>
<evidence type="ECO:0000313" key="7">
    <source>
        <dbReference type="Proteomes" id="UP001198565"/>
    </source>
</evidence>
<comment type="similarity">
    <text evidence="1">Belongs to the clavaminate synthase family.</text>
</comment>
<sequence length="322" mass="35523">MSDVPPQRVIIPGDVTASLSADLREPGGVDGLLPDDDPGAYGGTGAKLLRNHLPAAVLERLTAWRREPEPWLTVGNLPRPRDFVPTPRDGFADENALTVPNLVHLGLLRLLGVTPVAYRWENEGRLMRNVAPRPGSAGALTSWGSTAPLDWHTDDSVLDHHDGAGPADAIPHYLSFYGMRNEERVPTDLLDVDTVLAGLPRWTHDDLRRPEFAVSAPESYAPADGDRPAREAVPLLWTLPDGHDAVRYGPGRITGRTTRAVRALTRFEQRLGELEGGSVLVGAGDFHIFDNRRVLHRRVPFQPAAQETARWLRRCYARARQD</sequence>
<evidence type="ECO:0000313" key="6">
    <source>
        <dbReference type="EMBL" id="MBY8888337.1"/>
    </source>
</evidence>
<dbReference type="Gene3D" id="3.60.130.10">
    <property type="entry name" value="Clavaminate synthase-like"/>
    <property type="match status" value="1"/>
</dbReference>
<dbReference type="InterPro" id="IPR042098">
    <property type="entry name" value="TauD-like_sf"/>
</dbReference>
<proteinExistence type="inferred from homology"/>
<reference evidence="6 7" key="1">
    <citation type="submission" date="2021-08" db="EMBL/GenBank/DDBJ databases">
        <title>Streptomyces sp. PTM05 isolated from lichen.</title>
        <authorList>
            <person name="Somphong A."/>
            <person name="Phongsopitanun W."/>
            <person name="Tanasupawat S."/>
        </authorList>
    </citation>
    <scope>NUCLEOTIDE SEQUENCE [LARGE SCALE GENOMIC DNA]</scope>
    <source>
        <strain evidence="6 7">Ptm05</strain>
    </source>
</reference>